<name>A0A644WYF6_9ZZZZ</name>
<keyword evidence="1" id="KW-0812">Transmembrane</keyword>
<accession>A0A644WYF6</accession>
<protein>
    <recommendedName>
        <fullName evidence="2">Xaa-Pro dipeptidyl-peptidase-like domain-containing protein</fullName>
    </recommendedName>
</protein>
<dbReference type="InterPro" id="IPR029058">
    <property type="entry name" value="AB_hydrolase_fold"/>
</dbReference>
<sequence length="501" mass="55506">MNLHKDNTLNTYHLPNITILQSYPKTNQNMRKRALLITIITLLQFSNLLTAQVHGKWHGKLIMNPTSSLTIAFEIKQHENGKFIALMHSVDQKAFNIEVDSVIVADNSIKIALSSLRADYQGSFKSDKEIAGSMIFSKTTKMELNLTRVEEFPFKVAGRPQEPKEPLPYISEDVVFENKADNIKLAGTLTIPDKKGKYPAVVLISGSGPSDRNQTIFGHKTFLVLSDMLTRAGFAVLRYDDRGAGESEGVFINTTNKEHAVDASAAAEFLKTMPFIDAGKVGLLGHSLGADIAPVAASINRSLSFVILMAGSASPLTEDIVEQCDAIYPAMGVSKAGTDLNRDILYRMFEIIKEADNITIAKERAIKALEEFEPRAAQLSPEDKKMLGYRTPLNINSWRDFFAPHMKYDLFHKNADYFSKVKCPVLVLGGEKDLQVLPRHVKLIKEGLEKGGNKKVTAILYPGKNHLMQDAATGELSEYGEIENTIAPDVVADIVNWIKNL</sequence>
<dbReference type="AlphaFoldDB" id="A0A644WYF6"/>
<dbReference type="Pfam" id="PF02129">
    <property type="entry name" value="Peptidase_S15"/>
    <property type="match status" value="1"/>
</dbReference>
<dbReference type="EMBL" id="VSSQ01001297">
    <property type="protein sequence ID" value="MPM07073.1"/>
    <property type="molecule type" value="Genomic_DNA"/>
</dbReference>
<dbReference type="PANTHER" id="PTHR43265:SF1">
    <property type="entry name" value="ESTERASE ESTD"/>
    <property type="match status" value="1"/>
</dbReference>
<evidence type="ECO:0000259" key="2">
    <source>
        <dbReference type="Pfam" id="PF02129"/>
    </source>
</evidence>
<dbReference type="SUPFAM" id="SSF53474">
    <property type="entry name" value="alpha/beta-Hydrolases"/>
    <property type="match status" value="1"/>
</dbReference>
<dbReference type="GO" id="GO:0052689">
    <property type="term" value="F:carboxylic ester hydrolase activity"/>
    <property type="evidence" value="ECO:0007669"/>
    <property type="project" value="TreeGrafter"/>
</dbReference>
<comment type="caution">
    <text evidence="3">The sequence shown here is derived from an EMBL/GenBank/DDBJ whole genome shotgun (WGS) entry which is preliminary data.</text>
</comment>
<dbReference type="InterPro" id="IPR053145">
    <property type="entry name" value="AB_hydrolase_Est10"/>
</dbReference>
<gene>
    <name evidence="3" type="ORF">SDC9_53378</name>
</gene>
<dbReference type="InterPro" id="IPR000383">
    <property type="entry name" value="Xaa-Pro-like_dom"/>
</dbReference>
<organism evidence="3">
    <name type="scientific">bioreactor metagenome</name>
    <dbReference type="NCBI Taxonomy" id="1076179"/>
    <lineage>
        <taxon>unclassified sequences</taxon>
        <taxon>metagenomes</taxon>
        <taxon>ecological metagenomes</taxon>
    </lineage>
</organism>
<dbReference type="Gene3D" id="3.40.50.1820">
    <property type="entry name" value="alpha/beta hydrolase"/>
    <property type="match status" value="1"/>
</dbReference>
<evidence type="ECO:0000313" key="3">
    <source>
        <dbReference type="EMBL" id="MPM07073.1"/>
    </source>
</evidence>
<dbReference type="PANTHER" id="PTHR43265">
    <property type="entry name" value="ESTERASE ESTD"/>
    <property type="match status" value="1"/>
</dbReference>
<proteinExistence type="predicted"/>
<keyword evidence="1" id="KW-0472">Membrane</keyword>
<feature type="transmembrane region" description="Helical" evidence="1">
    <location>
        <begin position="34"/>
        <end position="53"/>
    </location>
</feature>
<feature type="domain" description="Xaa-Pro dipeptidyl-peptidase-like" evidence="2">
    <location>
        <begin position="181"/>
        <end position="441"/>
    </location>
</feature>
<keyword evidence="1" id="KW-1133">Transmembrane helix</keyword>
<evidence type="ECO:0000256" key="1">
    <source>
        <dbReference type="SAM" id="Phobius"/>
    </source>
</evidence>
<reference evidence="3" key="1">
    <citation type="submission" date="2019-08" db="EMBL/GenBank/DDBJ databases">
        <authorList>
            <person name="Kucharzyk K."/>
            <person name="Murdoch R.W."/>
            <person name="Higgins S."/>
            <person name="Loffler F."/>
        </authorList>
    </citation>
    <scope>NUCLEOTIDE SEQUENCE</scope>
</reference>